<dbReference type="PROSITE" id="PS51782">
    <property type="entry name" value="LYSM"/>
    <property type="match status" value="1"/>
</dbReference>
<evidence type="ECO:0000313" key="4">
    <source>
        <dbReference type="Proteomes" id="UP000824265"/>
    </source>
</evidence>
<proteinExistence type="predicted"/>
<dbReference type="AlphaFoldDB" id="A0A9D1UBU4"/>
<sequence>MAYGIYERKVYLNKKRRQNELRRRCSLFMIAMCLAAACTISYHAISSRASTGEEQVSFKYYTNITVRYGESLWDIADSYIDYEQYKDKNAYIAEVMSINHLEDEDMVKAGQYLIVPYYSTEFLK</sequence>
<organism evidence="3 4">
    <name type="scientific">Candidatus Acetatifactor stercoripullorum</name>
    <dbReference type="NCBI Taxonomy" id="2838414"/>
    <lineage>
        <taxon>Bacteria</taxon>
        <taxon>Bacillati</taxon>
        <taxon>Bacillota</taxon>
        <taxon>Clostridia</taxon>
        <taxon>Lachnospirales</taxon>
        <taxon>Lachnospiraceae</taxon>
        <taxon>Acetatifactor</taxon>
    </lineage>
</organism>
<feature type="domain" description="LysM" evidence="2">
    <location>
        <begin position="62"/>
        <end position="115"/>
    </location>
</feature>
<evidence type="ECO:0000259" key="2">
    <source>
        <dbReference type="PROSITE" id="PS51782"/>
    </source>
</evidence>
<gene>
    <name evidence="3" type="ORF">H9742_08405</name>
</gene>
<reference evidence="3" key="1">
    <citation type="journal article" date="2021" name="PeerJ">
        <title>Extensive microbial diversity within the chicken gut microbiome revealed by metagenomics and culture.</title>
        <authorList>
            <person name="Gilroy R."/>
            <person name="Ravi A."/>
            <person name="Getino M."/>
            <person name="Pursley I."/>
            <person name="Horton D.L."/>
            <person name="Alikhan N.F."/>
            <person name="Baker D."/>
            <person name="Gharbi K."/>
            <person name="Hall N."/>
            <person name="Watson M."/>
            <person name="Adriaenssens E.M."/>
            <person name="Foster-Nyarko E."/>
            <person name="Jarju S."/>
            <person name="Secka A."/>
            <person name="Antonio M."/>
            <person name="Oren A."/>
            <person name="Chaudhuri R.R."/>
            <person name="La Ragione R."/>
            <person name="Hildebrand F."/>
            <person name="Pallen M.J."/>
        </authorList>
    </citation>
    <scope>NUCLEOTIDE SEQUENCE</scope>
    <source>
        <strain evidence="3">CHK195-6426</strain>
    </source>
</reference>
<keyword evidence="1" id="KW-0472">Membrane</keyword>
<dbReference type="Gene3D" id="3.10.350.10">
    <property type="entry name" value="LysM domain"/>
    <property type="match status" value="1"/>
</dbReference>
<dbReference type="CDD" id="cd00118">
    <property type="entry name" value="LysM"/>
    <property type="match status" value="1"/>
</dbReference>
<keyword evidence="1" id="KW-1133">Transmembrane helix</keyword>
<dbReference type="EMBL" id="DXGH01000043">
    <property type="protein sequence ID" value="HIW81523.1"/>
    <property type="molecule type" value="Genomic_DNA"/>
</dbReference>
<dbReference type="Proteomes" id="UP000824265">
    <property type="component" value="Unassembled WGS sequence"/>
</dbReference>
<evidence type="ECO:0000313" key="3">
    <source>
        <dbReference type="EMBL" id="HIW81523.1"/>
    </source>
</evidence>
<dbReference type="Pfam" id="PF01476">
    <property type="entry name" value="LysM"/>
    <property type="match status" value="1"/>
</dbReference>
<dbReference type="InterPro" id="IPR036779">
    <property type="entry name" value="LysM_dom_sf"/>
</dbReference>
<keyword evidence="1" id="KW-0812">Transmembrane</keyword>
<reference evidence="3" key="2">
    <citation type="submission" date="2021-04" db="EMBL/GenBank/DDBJ databases">
        <authorList>
            <person name="Gilroy R."/>
        </authorList>
    </citation>
    <scope>NUCLEOTIDE SEQUENCE</scope>
    <source>
        <strain evidence="3">CHK195-6426</strain>
    </source>
</reference>
<accession>A0A9D1UBU4</accession>
<evidence type="ECO:0000256" key="1">
    <source>
        <dbReference type="SAM" id="Phobius"/>
    </source>
</evidence>
<comment type="caution">
    <text evidence="3">The sequence shown here is derived from an EMBL/GenBank/DDBJ whole genome shotgun (WGS) entry which is preliminary data.</text>
</comment>
<dbReference type="SUPFAM" id="SSF54106">
    <property type="entry name" value="LysM domain"/>
    <property type="match status" value="1"/>
</dbReference>
<protein>
    <submittedName>
        <fullName evidence="3">LysM peptidoglycan-binding domain-containing protein</fullName>
    </submittedName>
</protein>
<dbReference type="InterPro" id="IPR018392">
    <property type="entry name" value="LysM"/>
</dbReference>
<feature type="transmembrane region" description="Helical" evidence="1">
    <location>
        <begin position="25"/>
        <end position="45"/>
    </location>
</feature>
<name>A0A9D1UBU4_9FIRM</name>